<protein>
    <submittedName>
        <fullName evidence="2">Acyl carrier protein</fullName>
    </submittedName>
</protein>
<evidence type="ECO:0000313" key="3">
    <source>
        <dbReference type="Proteomes" id="UP000275401"/>
    </source>
</evidence>
<proteinExistence type="predicted"/>
<sequence>MNPMLKDILTGHLQVGEQSLRPEASLEDAGLDSLAIAELDLLLAEHGVTIGEDRLASVTTVGALDQLVDKHLAGR</sequence>
<dbReference type="InterPro" id="IPR036736">
    <property type="entry name" value="ACP-like_sf"/>
</dbReference>
<keyword evidence="3" id="KW-1185">Reference proteome</keyword>
<feature type="domain" description="Carrier" evidence="1">
    <location>
        <begin position="1"/>
        <end position="72"/>
    </location>
</feature>
<dbReference type="AlphaFoldDB" id="A0A3M8W9M1"/>
<dbReference type="Gene3D" id="1.10.1200.10">
    <property type="entry name" value="ACP-like"/>
    <property type="match status" value="1"/>
</dbReference>
<gene>
    <name evidence="2" type="ORF">EEJ42_15680</name>
</gene>
<organism evidence="2 3">
    <name type="scientific">Streptomyces botrytidirepellens</name>
    <dbReference type="NCBI Taxonomy" id="2486417"/>
    <lineage>
        <taxon>Bacteria</taxon>
        <taxon>Bacillati</taxon>
        <taxon>Actinomycetota</taxon>
        <taxon>Actinomycetes</taxon>
        <taxon>Kitasatosporales</taxon>
        <taxon>Streptomycetaceae</taxon>
        <taxon>Streptomyces</taxon>
    </lineage>
</organism>
<dbReference type="Proteomes" id="UP000275401">
    <property type="component" value="Unassembled WGS sequence"/>
</dbReference>
<comment type="caution">
    <text evidence="2">The sequence shown here is derived from an EMBL/GenBank/DDBJ whole genome shotgun (WGS) entry which is preliminary data.</text>
</comment>
<evidence type="ECO:0000259" key="1">
    <source>
        <dbReference type="PROSITE" id="PS50075"/>
    </source>
</evidence>
<dbReference type="SUPFAM" id="SSF47336">
    <property type="entry name" value="ACP-like"/>
    <property type="match status" value="1"/>
</dbReference>
<name>A0A3M8W9M1_9ACTN</name>
<evidence type="ECO:0000313" key="2">
    <source>
        <dbReference type="EMBL" id="RNG26240.1"/>
    </source>
</evidence>
<reference evidence="2 3" key="1">
    <citation type="submission" date="2018-11" db="EMBL/GenBank/DDBJ databases">
        <title>The Potential of Streptomyces as Biocontrol Agents against the Tomato grey mould, Botrytis cinerea (Gray mold) Frontiers in Microbiology.</title>
        <authorList>
            <person name="Li D."/>
        </authorList>
    </citation>
    <scope>NUCLEOTIDE SEQUENCE [LARGE SCALE GENOMIC DNA]</scope>
    <source>
        <strain evidence="2 3">NEAU-LD23</strain>
    </source>
</reference>
<accession>A0A3M8W9M1</accession>
<dbReference type="PROSITE" id="PS50075">
    <property type="entry name" value="CARRIER"/>
    <property type="match status" value="1"/>
</dbReference>
<dbReference type="EMBL" id="RIBZ01000203">
    <property type="protein sequence ID" value="RNG26240.1"/>
    <property type="molecule type" value="Genomic_DNA"/>
</dbReference>
<dbReference type="InterPro" id="IPR009081">
    <property type="entry name" value="PP-bd_ACP"/>
</dbReference>
<dbReference type="Pfam" id="PF00550">
    <property type="entry name" value="PP-binding"/>
    <property type="match status" value="1"/>
</dbReference>